<reference evidence="2 3" key="1">
    <citation type="submission" date="2023-10" db="EMBL/GenBank/DDBJ databases">
        <title>Two novel species belonging to the OM43/NOR5 clade.</title>
        <authorList>
            <person name="Park M."/>
        </authorList>
    </citation>
    <scope>NUCLEOTIDE SEQUENCE [LARGE SCALE GENOMIC DNA]</scope>
    <source>
        <strain evidence="2 3">IMCC45268</strain>
    </source>
</reference>
<dbReference type="RefSeq" id="WP_407326965.1">
    <property type="nucleotide sequence ID" value="NZ_CP136865.1"/>
</dbReference>
<dbReference type="Pfam" id="PF04575">
    <property type="entry name" value="SlipAM"/>
    <property type="match status" value="1"/>
</dbReference>
<accession>A0ABZ0I9T2</accession>
<gene>
    <name evidence="2" type="ORF">R0137_13650</name>
</gene>
<keyword evidence="3" id="KW-1185">Reference proteome</keyword>
<evidence type="ECO:0000313" key="3">
    <source>
        <dbReference type="Proteomes" id="UP001626549"/>
    </source>
</evidence>
<sequence length="280" mass="32379">MSKTRWSAEFGLGGEYDTNVSVDEVDLSSGQSDYAAILDLELGVKHEFSEKTEASLNYDVSKSSYQEFSAVDRLTHILGADINTDLGSSNASLSAYYIDSRLDGDAFLKYTRISPSLSGFFSQRWFARGAYVYSERSIDNRSQRDAETQTGEIDFYYFHRGLRSYFNVGYRYRDEDAVADELDFDAHSLKLRYIRRFDAGERKIKVEAALRYEVRDYSSDEPTIGEPRNDDRTRVKLDLEVPLTKRLNWQWYLSYGDYVSNLPRADFTQTILGTRLQYSW</sequence>
<dbReference type="EMBL" id="CP136865">
    <property type="protein sequence ID" value="WOJ96283.1"/>
    <property type="molecule type" value="Genomic_DNA"/>
</dbReference>
<dbReference type="InterPro" id="IPR007655">
    <property type="entry name" value="Slam_C"/>
</dbReference>
<dbReference type="SUPFAM" id="SSF56935">
    <property type="entry name" value="Porins"/>
    <property type="match status" value="1"/>
</dbReference>
<name>A0ABZ0I9T2_9GAMM</name>
<dbReference type="Proteomes" id="UP001626549">
    <property type="component" value="Chromosome"/>
</dbReference>
<keyword evidence="2" id="KW-0449">Lipoprotein</keyword>
<feature type="domain" description="Surface lipoprotein assembly modifier C-terminal" evidence="1">
    <location>
        <begin position="35"/>
        <end position="239"/>
    </location>
</feature>
<protein>
    <submittedName>
        <fullName evidence="2">Surface lipoprotein assembly modifier</fullName>
    </submittedName>
</protein>
<evidence type="ECO:0000313" key="2">
    <source>
        <dbReference type="EMBL" id="WOJ96283.1"/>
    </source>
</evidence>
<proteinExistence type="predicted"/>
<evidence type="ECO:0000259" key="1">
    <source>
        <dbReference type="Pfam" id="PF04575"/>
    </source>
</evidence>
<organism evidence="2 3">
    <name type="scientific">Congregibacter brevis</name>
    <dbReference type="NCBI Taxonomy" id="3081201"/>
    <lineage>
        <taxon>Bacteria</taxon>
        <taxon>Pseudomonadati</taxon>
        <taxon>Pseudomonadota</taxon>
        <taxon>Gammaproteobacteria</taxon>
        <taxon>Cellvibrionales</taxon>
        <taxon>Halieaceae</taxon>
        <taxon>Congregibacter</taxon>
    </lineage>
</organism>